<dbReference type="InterPro" id="IPR002524">
    <property type="entry name" value="Cation_efflux"/>
</dbReference>
<evidence type="ECO:0000259" key="9">
    <source>
        <dbReference type="Pfam" id="PF01545"/>
    </source>
</evidence>
<protein>
    <submittedName>
        <fullName evidence="12">Cation diffusion facilitator family transporter</fullName>
    </submittedName>
    <submittedName>
        <fullName evidence="11">Cobalt transporter</fullName>
    </submittedName>
</protein>
<dbReference type="EMBL" id="BJUD01000100">
    <property type="protein sequence ID" value="GEK29676.1"/>
    <property type="molecule type" value="Genomic_DNA"/>
</dbReference>
<proteinExistence type="inferred from homology"/>
<dbReference type="InterPro" id="IPR027470">
    <property type="entry name" value="Cation_efflux_CTD"/>
</dbReference>
<dbReference type="InterPro" id="IPR027469">
    <property type="entry name" value="Cation_efflux_TMD_sf"/>
</dbReference>
<comment type="similarity">
    <text evidence="2">Belongs to the cation diffusion facilitator (CDF) transporter (TC 2.A.4) family. SLC30A subfamily.</text>
</comment>
<dbReference type="Pfam" id="PF16916">
    <property type="entry name" value="ZT_dimer"/>
    <property type="match status" value="1"/>
</dbReference>
<keyword evidence="7 8" id="KW-0472">Membrane</keyword>
<dbReference type="PATRIC" id="fig|348151.3.peg.585"/>
<dbReference type="Gene3D" id="1.20.1510.10">
    <property type="entry name" value="Cation efflux protein transmembrane domain"/>
    <property type="match status" value="1"/>
</dbReference>
<dbReference type="InterPro" id="IPR050681">
    <property type="entry name" value="CDF/SLC30A"/>
</dbReference>
<dbReference type="AlphaFoldDB" id="A0A0R2KXV9"/>
<comment type="caution">
    <text evidence="12">The sequence shown here is derived from an EMBL/GenBank/DDBJ whole genome shotgun (WGS) entry which is preliminary data.</text>
</comment>
<evidence type="ECO:0000313" key="14">
    <source>
        <dbReference type="Proteomes" id="UP000321429"/>
    </source>
</evidence>
<dbReference type="PANTHER" id="PTHR11562:SF17">
    <property type="entry name" value="RE54080P-RELATED"/>
    <property type="match status" value="1"/>
</dbReference>
<keyword evidence="3" id="KW-0813">Transport</keyword>
<feature type="transmembrane region" description="Helical" evidence="8">
    <location>
        <begin position="179"/>
        <end position="196"/>
    </location>
</feature>
<evidence type="ECO:0000256" key="3">
    <source>
        <dbReference type="ARBA" id="ARBA00022448"/>
    </source>
</evidence>
<evidence type="ECO:0000256" key="4">
    <source>
        <dbReference type="ARBA" id="ARBA00022692"/>
    </source>
</evidence>
<evidence type="ECO:0000256" key="6">
    <source>
        <dbReference type="ARBA" id="ARBA00023065"/>
    </source>
</evidence>
<evidence type="ECO:0000256" key="1">
    <source>
        <dbReference type="ARBA" id="ARBA00004141"/>
    </source>
</evidence>
<keyword evidence="6" id="KW-0406">Ion transport</keyword>
<feature type="domain" description="Cation efflux protein transmembrane" evidence="9">
    <location>
        <begin position="16"/>
        <end position="204"/>
    </location>
</feature>
<gene>
    <name evidence="12" type="ORF">IV55_GL000570</name>
    <name evidence="11" type="ORF">LSI01_19870</name>
</gene>
<reference evidence="12 13" key="1">
    <citation type="journal article" date="2015" name="Genome Announc.">
        <title>Expanding the biotechnology potential of lactobacilli through comparative genomics of 213 strains and associated genera.</title>
        <authorList>
            <person name="Sun Z."/>
            <person name="Harris H.M."/>
            <person name="McCann A."/>
            <person name="Guo C."/>
            <person name="Argimon S."/>
            <person name="Zhang W."/>
            <person name="Yang X."/>
            <person name="Jeffery I.B."/>
            <person name="Cooney J.C."/>
            <person name="Kagawa T.F."/>
            <person name="Liu W."/>
            <person name="Song Y."/>
            <person name="Salvetti E."/>
            <person name="Wrobel A."/>
            <person name="Rasinkangas P."/>
            <person name="Parkhill J."/>
            <person name="Rea M.C."/>
            <person name="O'Sullivan O."/>
            <person name="Ritari J."/>
            <person name="Douillard F.P."/>
            <person name="Paul Ross R."/>
            <person name="Yang R."/>
            <person name="Briner A.E."/>
            <person name="Felis G.E."/>
            <person name="de Vos W.M."/>
            <person name="Barrangou R."/>
            <person name="Klaenhammer T.R."/>
            <person name="Caufield P.W."/>
            <person name="Cui Y."/>
            <person name="Zhang H."/>
            <person name="O'Toole P.W."/>
        </authorList>
    </citation>
    <scope>NUCLEOTIDE SEQUENCE [LARGE SCALE GENOMIC DNA]</scope>
    <source>
        <strain evidence="12 13">DSM 22696</strain>
    </source>
</reference>
<dbReference type="Proteomes" id="UP000051139">
    <property type="component" value="Unassembled WGS sequence"/>
</dbReference>
<sequence>MNHENETMTGLRFLFVTTLNLIITVAEIIGGVLSGSLALLSDAFHNLGDSLSIVLGYVAQRIGGRPQNSQQTFGYRRAEILAAFVNGLFLIGVSLVLMFEAAQRFMKPEPINGGIMLTVAVIGLLANVISALLMHHGAKDSLNIRATYLHIMADALSSVAVIVGGIIIVFFNLTWVDPLLTLLVSFYIIYETWPVIRDTVKILMQTAPDLDYDQIAADIKTIPGVIRVHHIHAWQIDENKVVFSAHVNLKDVQLSVAEETVASIKAMLMDKYHICHVTIQPEVHHGETDALFVDKDRL</sequence>
<dbReference type="PANTHER" id="PTHR11562">
    <property type="entry name" value="CATION EFFLUX PROTEIN/ ZINC TRANSPORTER"/>
    <property type="match status" value="1"/>
</dbReference>
<dbReference type="NCBIfam" id="TIGR01297">
    <property type="entry name" value="CDF"/>
    <property type="match status" value="1"/>
</dbReference>
<dbReference type="InterPro" id="IPR058533">
    <property type="entry name" value="Cation_efflux_TM"/>
</dbReference>
<feature type="domain" description="Cation efflux protein cytoplasmic" evidence="10">
    <location>
        <begin position="208"/>
        <end position="282"/>
    </location>
</feature>
<dbReference type="GO" id="GO:0005385">
    <property type="term" value="F:zinc ion transmembrane transporter activity"/>
    <property type="evidence" value="ECO:0007669"/>
    <property type="project" value="TreeGrafter"/>
</dbReference>
<name>A0A0R2KXV9_9LACO</name>
<feature type="transmembrane region" description="Helical" evidence="8">
    <location>
        <begin position="146"/>
        <end position="173"/>
    </location>
</feature>
<evidence type="ECO:0000313" key="12">
    <source>
        <dbReference type="EMBL" id="KRN94222.1"/>
    </source>
</evidence>
<reference evidence="11 14" key="2">
    <citation type="submission" date="2019-07" db="EMBL/GenBank/DDBJ databases">
        <title>Whole genome shotgun sequence of Lactobacillus siliginis NBRC 101315.</title>
        <authorList>
            <person name="Hosoyama A."/>
            <person name="Uohara A."/>
            <person name="Ohji S."/>
            <person name="Ichikawa N."/>
        </authorList>
    </citation>
    <scope>NUCLEOTIDE SEQUENCE [LARGE SCALE GENOMIC DNA]</scope>
    <source>
        <strain evidence="11 14">NBRC 101315</strain>
    </source>
</reference>
<feature type="transmembrane region" description="Helical" evidence="8">
    <location>
        <begin position="111"/>
        <end position="134"/>
    </location>
</feature>
<keyword evidence="13" id="KW-1185">Reference proteome</keyword>
<dbReference type="EMBL" id="JQCB01000016">
    <property type="protein sequence ID" value="KRN94222.1"/>
    <property type="molecule type" value="Genomic_DNA"/>
</dbReference>
<evidence type="ECO:0000313" key="11">
    <source>
        <dbReference type="EMBL" id="GEK29676.1"/>
    </source>
</evidence>
<evidence type="ECO:0000256" key="7">
    <source>
        <dbReference type="ARBA" id="ARBA00023136"/>
    </source>
</evidence>
<keyword evidence="4 8" id="KW-0812">Transmembrane</keyword>
<dbReference type="Pfam" id="PF01545">
    <property type="entry name" value="Cation_efflux"/>
    <property type="match status" value="1"/>
</dbReference>
<dbReference type="InterPro" id="IPR036837">
    <property type="entry name" value="Cation_efflux_CTD_sf"/>
</dbReference>
<feature type="transmembrane region" description="Helical" evidence="8">
    <location>
        <begin position="12"/>
        <end position="37"/>
    </location>
</feature>
<evidence type="ECO:0000256" key="5">
    <source>
        <dbReference type="ARBA" id="ARBA00022989"/>
    </source>
</evidence>
<dbReference type="GO" id="GO:0005886">
    <property type="term" value="C:plasma membrane"/>
    <property type="evidence" value="ECO:0007669"/>
    <property type="project" value="TreeGrafter"/>
</dbReference>
<dbReference type="SUPFAM" id="SSF160240">
    <property type="entry name" value="Cation efflux protein cytoplasmic domain-like"/>
    <property type="match status" value="1"/>
</dbReference>
<evidence type="ECO:0000256" key="8">
    <source>
        <dbReference type="SAM" id="Phobius"/>
    </source>
</evidence>
<dbReference type="RefSeq" id="WP_057811383.1">
    <property type="nucleotide sequence ID" value="NZ_BJUD01000100.1"/>
</dbReference>
<organism evidence="12 13">
    <name type="scientific">Furfurilactobacillus siliginis</name>
    <dbReference type="NCBI Taxonomy" id="348151"/>
    <lineage>
        <taxon>Bacteria</taxon>
        <taxon>Bacillati</taxon>
        <taxon>Bacillota</taxon>
        <taxon>Bacilli</taxon>
        <taxon>Lactobacillales</taxon>
        <taxon>Lactobacillaceae</taxon>
        <taxon>Furfurilactobacillus</taxon>
    </lineage>
</organism>
<dbReference type="Proteomes" id="UP000321429">
    <property type="component" value="Unassembled WGS sequence"/>
</dbReference>
<dbReference type="SUPFAM" id="SSF161111">
    <property type="entry name" value="Cation efflux protein transmembrane domain-like"/>
    <property type="match status" value="1"/>
</dbReference>
<evidence type="ECO:0000259" key="10">
    <source>
        <dbReference type="Pfam" id="PF16916"/>
    </source>
</evidence>
<evidence type="ECO:0000256" key="2">
    <source>
        <dbReference type="ARBA" id="ARBA00008873"/>
    </source>
</evidence>
<dbReference type="OrthoDB" id="9809646at2"/>
<accession>A0A0R2KXV9</accession>
<evidence type="ECO:0000313" key="13">
    <source>
        <dbReference type="Proteomes" id="UP000051139"/>
    </source>
</evidence>
<feature type="transmembrane region" description="Helical" evidence="8">
    <location>
        <begin position="80"/>
        <end position="99"/>
    </location>
</feature>
<keyword evidence="5 8" id="KW-1133">Transmembrane helix</keyword>
<comment type="subcellular location">
    <subcellularLocation>
        <location evidence="1">Membrane</location>
        <topology evidence="1">Multi-pass membrane protein</topology>
    </subcellularLocation>
</comment>